<feature type="domain" description="TonB-dependent receptor-like beta-barrel" evidence="12">
    <location>
        <begin position="381"/>
        <end position="923"/>
    </location>
</feature>
<dbReference type="InterPro" id="IPR039426">
    <property type="entry name" value="TonB-dep_rcpt-like"/>
</dbReference>
<dbReference type="InterPro" id="IPR012910">
    <property type="entry name" value="Plug_dom"/>
</dbReference>
<keyword evidence="4 8" id="KW-0812">Transmembrane</keyword>
<dbReference type="Gene3D" id="2.170.130.10">
    <property type="entry name" value="TonB-dependent receptor, plug domain"/>
    <property type="match status" value="1"/>
</dbReference>
<accession>A0A853JB55</accession>
<gene>
    <name evidence="14" type="ORF">H0E84_05595</name>
</gene>
<dbReference type="AlphaFoldDB" id="A0A853JB55"/>
<dbReference type="RefSeq" id="WP_180677653.1">
    <property type="nucleotide sequence ID" value="NZ_JACCKA010000040.1"/>
</dbReference>
<evidence type="ECO:0000256" key="9">
    <source>
        <dbReference type="RuleBase" id="RU003357"/>
    </source>
</evidence>
<feature type="region of interest" description="Disordered" evidence="10">
    <location>
        <begin position="267"/>
        <end position="292"/>
    </location>
</feature>
<keyword evidence="2 8" id="KW-0813">Transport</keyword>
<feature type="chain" id="PRO_5032992780" evidence="11">
    <location>
        <begin position="29"/>
        <end position="959"/>
    </location>
</feature>
<keyword evidence="5 9" id="KW-0798">TonB box</keyword>
<dbReference type="Pfam" id="PF00593">
    <property type="entry name" value="TonB_dep_Rec_b-barrel"/>
    <property type="match status" value="1"/>
</dbReference>
<dbReference type="PROSITE" id="PS52016">
    <property type="entry name" value="TONB_DEPENDENT_REC_3"/>
    <property type="match status" value="1"/>
</dbReference>
<dbReference type="InterPro" id="IPR000531">
    <property type="entry name" value="Beta-barrel_TonB"/>
</dbReference>
<evidence type="ECO:0000256" key="4">
    <source>
        <dbReference type="ARBA" id="ARBA00022692"/>
    </source>
</evidence>
<dbReference type="PANTHER" id="PTHR47234">
    <property type="match status" value="1"/>
</dbReference>
<evidence type="ECO:0000259" key="12">
    <source>
        <dbReference type="Pfam" id="PF00593"/>
    </source>
</evidence>
<keyword evidence="14" id="KW-0675">Receptor</keyword>
<evidence type="ECO:0000256" key="8">
    <source>
        <dbReference type="PROSITE-ProRule" id="PRU01360"/>
    </source>
</evidence>
<feature type="domain" description="TonB-dependent receptor plug" evidence="13">
    <location>
        <begin position="53"/>
        <end position="165"/>
    </location>
</feature>
<evidence type="ECO:0000259" key="13">
    <source>
        <dbReference type="Pfam" id="PF07715"/>
    </source>
</evidence>
<organism evidence="14 15">
    <name type="scientific">Luteimonas salinisoli</name>
    <dbReference type="NCBI Taxonomy" id="2752307"/>
    <lineage>
        <taxon>Bacteria</taxon>
        <taxon>Pseudomonadati</taxon>
        <taxon>Pseudomonadota</taxon>
        <taxon>Gammaproteobacteria</taxon>
        <taxon>Lysobacterales</taxon>
        <taxon>Lysobacteraceae</taxon>
        <taxon>Luteimonas</taxon>
    </lineage>
</organism>
<name>A0A853JB55_9GAMM</name>
<dbReference type="GO" id="GO:0009279">
    <property type="term" value="C:cell outer membrane"/>
    <property type="evidence" value="ECO:0007669"/>
    <property type="project" value="UniProtKB-SubCell"/>
</dbReference>
<keyword evidence="15" id="KW-1185">Reference proteome</keyword>
<dbReference type="EMBL" id="JACCKA010000040">
    <property type="protein sequence ID" value="NZA25850.1"/>
    <property type="molecule type" value="Genomic_DNA"/>
</dbReference>
<evidence type="ECO:0000313" key="15">
    <source>
        <dbReference type="Proteomes" id="UP000578091"/>
    </source>
</evidence>
<evidence type="ECO:0000256" key="10">
    <source>
        <dbReference type="SAM" id="MobiDB-lite"/>
    </source>
</evidence>
<dbReference type="InterPro" id="IPR036942">
    <property type="entry name" value="Beta-barrel_TonB_sf"/>
</dbReference>
<dbReference type="Gene3D" id="2.40.170.20">
    <property type="entry name" value="TonB-dependent receptor, beta-barrel domain"/>
    <property type="match status" value="1"/>
</dbReference>
<dbReference type="Proteomes" id="UP000578091">
    <property type="component" value="Unassembled WGS sequence"/>
</dbReference>
<comment type="subcellular location">
    <subcellularLocation>
        <location evidence="1 8">Cell outer membrane</location>
        <topology evidence="1 8">Multi-pass membrane protein</topology>
    </subcellularLocation>
</comment>
<keyword evidence="11" id="KW-0732">Signal</keyword>
<evidence type="ECO:0000256" key="2">
    <source>
        <dbReference type="ARBA" id="ARBA00022448"/>
    </source>
</evidence>
<comment type="caution">
    <text evidence="14">The sequence shown here is derived from an EMBL/GenBank/DDBJ whole genome shotgun (WGS) entry which is preliminary data.</text>
</comment>
<feature type="signal peptide" evidence="11">
    <location>
        <begin position="1"/>
        <end position="28"/>
    </location>
</feature>
<reference evidence="14 15" key="1">
    <citation type="submission" date="2020-07" db="EMBL/GenBank/DDBJ databases">
        <title>Luteimonas sp. SJ-92.</title>
        <authorList>
            <person name="Huang X.-X."/>
            <person name="Xu L."/>
            <person name="Sun J.-Q."/>
        </authorList>
    </citation>
    <scope>NUCLEOTIDE SEQUENCE [LARGE SCALE GENOMIC DNA]</scope>
    <source>
        <strain evidence="14 15">SJ-92</strain>
    </source>
</reference>
<evidence type="ECO:0000256" key="1">
    <source>
        <dbReference type="ARBA" id="ARBA00004571"/>
    </source>
</evidence>
<dbReference type="PANTHER" id="PTHR47234:SF2">
    <property type="entry name" value="TONB-DEPENDENT RECEPTOR"/>
    <property type="match status" value="1"/>
</dbReference>
<keyword evidence="7 8" id="KW-0998">Cell outer membrane</keyword>
<evidence type="ECO:0000256" key="6">
    <source>
        <dbReference type="ARBA" id="ARBA00023136"/>
    </source>
</evidence>
<sequence>MKLRIPAMRRGLLPAAIVMALTPALAPAQEPAGATTLDRIEVTGSRIRKVDVETAQPIVTISRTDIENQGFQSVGDILQNIAVTGSPALSRSSPLNAGESPGGTYVDLRNLGPERTLVLLNGKRLGINNDGLQDLATIPSSMVERIEVLKDGASSLYGSDAIAGVINVITRRNFDGAEANAYYGQYGDGDGEQQSFDFIIGSTGERSSITFGVQYDKEEPVWAKDRWWSEVSYPGQHPAYNRTTVGAIGNIWDPDRGWVVLREGGDPTNLADYRPQEGATPGDDGDTTNPSEQMMVKTGMERTSIFTSADLDLTDSIRFVADASFNRRETQVQVAGYPYQSGAIDVQTPISEDSYFNPTGEELDFRRRGWEVPRVTNRRLDTYRFSGVFEGSFDVGDRYFDWDAGYLFTRGDAVIRARGDFNKLAVAQAVGPSFMNDQGVVQCGTPDDPIELSACTPWAPVLSEGQYSLSNPEIQNRFFLWENATSETTTHDYFANISGVIASLPAGDFGFAAGVEHRKVDGRYSPDAFAQTGNSTNLAAQETSGGYSVDEVYLEFDIPLLTDVPGAQELAINVASRYSDYDVFGDTVNSKFSLRWKPIDDLLVRGTWAQGFRAPAVSDLYGGVGQTFDYYVDPCDTVSGAAANNPGVYDRCAAAIANYGSVGPDGEGFQQLGQGGTVSYGGQTGTPFLSGSNPDLTPETATSRSIGLVYSPSYVEGLGLSLDWWRTKIDNVVTAFTASGILTDCYVYGIASQCDYFTRDEATGVVDSLTRVGRNAGYWDIEGFDFEVNYQVPETRFGRFAVNWQSTYYSNFEIKADDTENTVPQPQVGFADGNGANFRIRSVASLDWSYDDFGATWSARYYSGLQEECYFPEDPESCNRPDYIDHEGNTFPLNRTGSNTFNDVQVRWQAPWDATISVGVNNVFDREGPVLYTGPSSGYSYYGGFDIGRFTYMKYQQRF</sequence>
<evidence type="ECO:0000313" key="14">
    <source>
        <dbReference type="EMBL" id="NZA25850.1"/>
    </source>
</evidence>
<evidence type="ECO:0000256" key="3">
    <source>
        <dbReference type="ARBA" id="ARBA00022452"/>
    </source>
</evidence>
<dbReference type="SUPFAM" id="SSF56935">
    <property type="entry name" value="Porins"/>
    <property type="match status" value="1"/>
</dbReference>
<evidence type="ECO:0000256" key="11">
    <source>
        <dbReference type="SAM" id="SignalP"/>
    </source>
</evidence>
<dbReference type="InterPro" id="IPR037066">
    <property type="entry name" value="Plug_dom_sf"/>
</dbReference>
<evidence type="ECO:0000256" key="7">
    <source>
        <dbReference type="ARBA" id="ARBA00023237"/>
    </source>
</evidence>
<proteinExistence type="inferred from homology"/>
<evidence type="ECO:0000256" key="5">
    <source>
        <dbReference type="ARBA" id="ARBA00023077"/>
    </source>
</evidence>
<dbReference type="Pfam" id="PF07715">
    <property type="entry name" value="Plug"/>
    <property type="match status" value="1"/>
</dbReference>
<comment type="similarity">
    <text evidence="8 9">Belongs to the TonB-dependent receptor family.</text>
</comment>
<protein>
    <submittedName>
        <fullName evidence="14">TonB-dependent receptor</fullName>
    </submittedName>
</protein>
<keyword evidence="3 8" id="KW-1134">Transmembrane beta strand</keyword>
<keyword evidence="6 8" id="KW-0472">Membrane</keyword>